<name>A0A3Q0IP56_DIACI</name>
<dbReference type="KEGG" id="dci:103507427"/>
<organism evidence="2 3">
    <name type="scientific">Diaphorina citri</name>
    <name type="common">Asian citrus psyllid</name>
    <dbReference type="NCBI Taxonomy" id="121845"/>
    <lineage>
        <taxon>Eukaryota</taxon>
        <taxon>Metazoa</taxon>
        <taxon>Ecdysozoa</taxon>
        <taxon>Arthropoda</taxon>
        <taxon>Hexapoda</taxon>
        <taxon>Insecta</taxon>
        <taxon>Pterygota</taxon>
        <taxon>Neoptera</taxon>
        <taxon>Paraneoptera</taxon>
        <taxon>Hemiptera</taxon>
        <taxon>Sternorrhyncha</taxon>
        <taxon>Psylloidea</taxon>
        <taxon>Psyllidae</taxon>
        <taxon>Diaphorininae</taxon>
        <taxon>Diaphorina</taxon>
    </lineage>
</organism>
<reference evidence="3" key="1">
    <citation type="submission" date="2025-08" db="UniProtKB">
        <authorList>
            <consortium name="RefSeq"/>
        </authorList>
    </citation>
    <scope>IDENTIFICATION</scope>
</reference>
<accession>A0A3Q0IP56</accession>
<dbReference type="Proteomes" id="UP000079169">
    <property type="component" value="Unplaced"/>
</dbReference>
<keyword evidence="2" id="KW-1185">Reference proteome</keyword>
<protein>
    <submittedName>
        <fullName evidence="3">Unconventional myosin-XVIIIa-like</fullName>
    </submittedName>
</protein>
<feature type="region of interest" description="Disordered" evidence="1">
    <location>
        <begin position="1"/>
        <end position="31"/>
    </location>
</feature>
<evidence type="ECO:0000256" key="1">
    <source>
        <dbReference type="SAM" id="MobiDB-lite"/>
    </source>
</evidence>
<evidence type="ECO:0000313" key="3">
    <source>
        <dbReference type="RefSeq" id="XP_026678086.1"/>
    </source>
</evidence>
<feature type="compositionally biased region" description="Polar residues" evidence="1">
    <location>
        <begin position="1"/>
        <end position="16"/>
    </location>
</feature>
<dbReference type="GeneID" id="103507427"/>
<feature type="compositionally biased region" description="Low complexity" evidence="1">
    <location>
        <begin position="17"/>
        <end position="29"/>
    </location>
</feature>
<dbReference type="PaxDb" id="121845-A0A3Q0IP56"/>
<sequence length="213" mass="22835">MSNRQASSMESLTTEDSSSFLTPPFSSSPVGEGQGFHSRFLLTAGAGGLASSSEDLIDLPLPDIIPVKLPVPRDLTIPRQSPRNDFGFSLRRAMVVERAGGGYALRPVIFAEPGPSAQHQNDTGLLPGDRLLQVCLFIWSMSALFQGYAKPLVSPCTYSRCQKSLPYPTLTHNTEQWRGIHGKLVPATDCQTAAGTCVTSDRGLSAGLKTLSL</sequence>
<dbReference type="AlphaFoldDB" id="A0A3Q0IP56"/>
<dbReference type="STRING" id="121845.A0A3Q0IP56"/>
<proteinExistence type="predicted"/>
<gene>
    <name evidence="3" type="primary">LOC103507427</name>
</gene>
<evidence type="ECO:0000313" key="2">
    <source>
        <dbReference type="Proteomes" id="UP000079169"/>
    </source>
</evidence>
<dbReference type="RefSeq" id="XP_026678086.1">
    <property type="nucleotide sequence ID" value="XM_026822285.1"/>
</dbReference>